<comment type="subunit">
    <text evidence="4">Homodimer.</text>
</comment>
<dbReference type="GO" id="GO:0030170">
    <property type="term" value="F:pyridoxal phosphate binding"/>
    <property type="evidence" value="ECO:0007669"/>
    <property type="project" value="InterPro"/>
</dbReference>
<dbReference type="Gene3D" id="3.90.1150.10">
    <property type="entry name" value="Aspartate Aminotransferase, domain 1"/>
    <property type="match status" value="1"/>
</dbReference>
<evidence type="ECO:0000256" key="7">
    <source>
        <dbReference type="ARBA" id="ARBA00022898"/>
    </source>
</evidence>
<dbReference type="PANTHER" id="PTHR46577">
    <property type="entry name" value="HTH-TYPE TRANSCRIPTIONAL REGULATORY PROTEIN GABR"/>
    <property type="match status" value="1"/>
</dbReference>
<protein>
    <submittedName>
        <fullName evidence="12">GntR family transcriptional regulator</fullName>
    </submittedName>
</protein>
<evidence type="ECO:0000313" key="12">
    <source>
        <dbReference type="EMBL" id="RKD91248.1"/>
    </source>
</evidence>
<organism evidence="12 13">
    <name type="scientific">Mangrovibacterium diazotrophicum</name>
    <dbReference type="NCBI Taxonomy" id="1261403"/>
    <lineage>
        <taxon>Bacteria</taxon>
        <taxon>Pseudomonadati</taxon>
        <taxon>Bacteroidota</taxon>
        <taxon>Bacteroidia</taxon>
        <taxon>Marinilabiliales</taxon>
        <taxon>Prolixibacteraceae</taxon>
        <taxon>Mangrovibacterium</taxon>
    </lineage>
</organism>
<keyword evidence="9" id="KW-0238">DNA-binding</keyword>
<dbReference type="GO" id="GO:0003700">
    <property type="term" value="F:DNA-binding transcription factor activity"/>
    <property type="evidence" value="ECO:0007669"/>
    <property type="project" value="InterPro"/>
</dbReference>
<evidence type="ECO:0000256" key="6">
    <source>
        <dbReference type="ARBA" id="ARBA00022679"/>
    </source>
</evidence>
<dbReference type="Pfam" id="PF00392">
    <property type="entry name" value="GntR"/>
    <property type="match status" value="1"/>
</dbReference>
<comment type="cofactor">
    <cofactor evidence="1">
        <name>pyridoxal 5'-phosphate</name>
        <dbReference type="ChEBI" id="CHEBI:597326"/>
    </cofactor>
</comment>
<keyword evidence="6" id="KW-0808">Transferase</keyword>
<comment type="caution">
    <text evidence="12">The sequence shown here is derived from an EMBL/GenBank/DDBJ whole genome shotgun (WGS) entry which is preliminary data.</text>
</comment>
<dbReference type="InterPro" id="IPR015421">
    <property type="entry name" value="PyrdxlP-dep_Trfase_major"/>
</dbReference>
<evidence type="ECO:0000256" key="1">
    <source>
        <dbReference type="ARBA" id="ARBA00001933"/>
    </source>
</evidence>
<dbReference type="InterPro" id="IPR036388">
    <property type="entry name" value="WH-like_DNA-bd_sf"/>
</dbReference>
<evidence type="ECO:0000256" key="3">
    <source>
        <dbReference type="ARBA" id="ARBA00007441"/>
    </source>
</evidence>
<dbReference type="InterPro" id="IPR051446">
    <property type="entry name" value="HTH_trans_reg/aminotransferase"/>
</dbReference>
<evidence type="ECO:0000256" key="8">
    <source>
        <dbReference type="ARBA" id="ARBA00023015"/>
    </source>
</evidence>
<evidence type="ECO:0000256" key="9">
    <source>
        <dbReference type="ARBA" id="ARBA00023125"/>
    </source>
</evidence>
<dbReference type="Proteomes" id="UP000283387">
    <property type="component" value="Unassembled WGS sequence"/>
</dbReference>
<dbReference type="InterPro" id="IPR004839">
    <property type="entry name" value="Aminotransferase_I/II_large"/>
</dbReference>
<proteinExistence type="inferred from homology"/>
<dbReference type="InterPro" id="IPR036390">
    <property type="entry name" value="WH_DNA-bd_sf"/>
</dbReference>
<reference evidence="12 13" key="1">
    <citation type="submission" date="2018-09" db="EMBL/GenBank/DDBJ databases">
        <title>Genomic Encyclopedia of Archaeal and Bacterial Type Strains, Phase II (KMG-II): from individual species to whole genera.</title>
        <authorList>
            <person name="Goeker M."/>
        </authorList>
    </citation>
    <scope>NUCLEOTIDE SEQUENCE [LARGE SCALE GENOMIC DNA]</scope>
    <source>
        <strain evidence="12 13">DSM 27148</strain>
    </source>
</reference>
<dbReference type="PANTHER" id="PTHR46577:SF1">
    <property type="entry name" value="HTH-TYPE TRANSCRIPTIONAL REGULATORY PROTEIN GABR"/>
    <property type="match status" value="1"/>
</dbReference>
<dbReference type="PROSITE" id="PS50949">
    <property type="entry name" value="HTH_GNTR"/>
    <property type="match status" value="1"/>
</dbReference>
<dbReference type="Pfam" id="PF00155">
    <property type="entry name" value="Aminotran_1_2"/>
    <property type="match status" value="1"/>
</dbReference>
<dbReference type="PRINTS" id="PR00035">
    <property type="entry name" value="HTHGNTR"/>
</dbReference>
<dbReference type="EMBL" id="RAPN01000001">
    <property type="protein sequence ID" value="RKD91248.1"/>
    <property type="molecule type" value="Genomic_DNA"/>
</dbReference>
<dbReference type="Gene3D" id="1.10.10.10">
    <property type="entry name" value="Winged helix-like DNA-binding domain superfamily/Winged helix DNA-binding domain"/>
    <property type="match status" value="1"/>
</dbReference>
<dbReference type="SUPFAM" id="SSF46785">
    <property type="entry name" value="Winged helix' DNA-binding domain"/>
    <property type="match status" value="1"/>
</dbReference>
<dbReference type="CDD" id="cd07377">
    <property type="entry name" value="WHTH_GntR"/>
    <property type="match status" value="1"/>
</dbReference>
<evidence type="ECO:0000256" key="5">
    <source>
        <dbReference type="ARBA" id="ARBA00022576"/>
    </source>
</evidence>
<evidence type="ECO:0000313" key="13">
    <source>
        <dbReference type="Proteomes" id="UP000283387"/>
    </source>
</evidence>
<evidence type="ECO:0000256" key="10">
    <source>
        <dbReference type="ARBA" id="ARBA00023163"/>
    </source>
</evidence>
<gene>
    <name evidence="12" type="ORF">BC643_1597</name>
</gene>
<dbReference type="InterPro" id="IPR015422">
    <property type="entry name" value="PyrdxlP-dep_Trfase_small"/>
</dbReference>
<dbReference type="CDD" id="cd00609">
    <property type="entry name" value="AAT_like"/>
    <property type="match status" value="1"/>
</dbReference>
<dbReference type="AlphaFoldDB" id="A0A419W710"/>
<keyword evidence="10" id="KW-0804">Transcription</keyword>
<keyword evidence="13" id="KW-1185">Reference proteome</keyword>
<evidence type="ECO:0000259" key="11">
    <source>
        <dbReference type="PROSITE" id="PS50949"/>
    </source>
</evidence>
<name>A0A419W710_9BACT</name>
<keyword evidence="5" id="KW-0032">Aminotransferase</keyword>
<dbReference type="InterPro" id="IPR015424">
    <property type="entry name" value="PyrdxlP-dep_Trfase"/>
</dbReference>
<feature type="domain" description="HTH gntR-type" evidence="11">
    <location>
        <begin position="12"/>
        <end position="80"/>
    </location>
</feature>
<dbReference type="Gene3D" id="3.40.640.10">
    <property type="entry name" value="Type I PLP-dependent aspartate aminotransferase-like (Major domain)"/>
    <property type="match status" value="1"/>
</dbReference>
<comment type="similarity">
    <text evidence="3">Belongs to the class-I pyridoxal-phosphate-dependent aminotransferase family.</text>
</comment>
<dbReference type="SMART" id="SM00345">
    <property type="entry name" value="HTH_GNTR"/>
    <property type="match status" value="1"/>
</dbReference>
<dbReference type="InterPro" id="IPR000524">
    <property type="entry name" value="Tscrpt_reg_HTH_GntR"/>
</dbReference>
<dbReference type="SUPFAM" id="SSF53383">
    <property type="entry name" value="PLP-dependent transferases"/>
    <property type="match status" value="1"/>
</dbReference>
<comment type="similarity">
    <text evidence="2">In the C-terminal section; belongs to the class-I pyridoxal-phosphate-dependent aminotransferase family.</text>
</comment>
<accession>A0A419W710</accession>
<dbReference type="OrthoDB" id="594134at2"/>
<dbReference type="GO" id="GO:0003677">
    <property type="term" value="F:DNA binding"/>
    <property type="evidence" value="ECO:0007669"/>
    <property type="project" value="UniProtKB-KW"/>
</dbReference>
<sequence>MILITIDTKSRHPLFEQIVDQIRSLIESGGLKEGEVLPSTRKLAENVGVNRATVYRAYEELWAAGYIEAVAGGYSRVRKRIDPVKQQAEIVVDRFGWEGHLSDAFMSISQTRLFSSAQLDGLIDFRSLSPDSDLLPVEDFRRSMNAVIQTEGASVLQYGDPAGYLPLRELLARQMKQHGIHTSADEIVLTNGMQNGIELVCRLLTNPGDCVFVESPTYASALTMMNYLGLKVQGISMTSASMNLDELEASLRKQKPKLIYSMPTFHNPTGISTSQSHRERLLRICERYGVPLVEDGFEEEMKYFGKAVLPVKSMDRKQQLIYLGTFSKILFPGLRIGWIVAPVTLAEKLRRMKEVTDLSGSPLTQAAVFRFCDQGFYELHKKRIHRAYRKRMQLALAACREFLPQQQVQFTRPEGGYLIWLTTCFPLEREAELNQKLIGTGVAVSPGSRFFAADPEKAHFRLSIAHRKEDEIVEGIKRIAEVIQNFN</sequence>
<evidence type="ECO:0000256" key="4">
    <source>
        <dbReference type="ARBA" id="ARBA00011738"/>
    </source>
</evidence>
<keyword evidence="7" id="KW-0663">Pyridoxal phosphate</keyword>
<evidence type="ECO:0000256" key="2">
    <source>
        <dbReference type="ARBA" id="ARBA00005384"/>
    </source>
</evidence>
<keyword evidence="8" id="KW-0805">Transcription regulation</keyword>
<dbReference type="GO" id="GO:0008483">
    <property type="term" value="F:transaminase activity"/>
    <property type="evidence" value="ECO:0007669"/>
    <property type="project" value="UniProtKB-KW"/>
</dbReference>
<dbReference type="FunFam" id="3.40.640.10:FF:000053">
    <property type="entry name" value="Aminotransferase, class I"/>
    <property type="match status" value="1"/>
</dbReference>
<dbReference type="RefSeq" id="WP_120272567.1">
    <property type="nucleotide sequence ID" value="NZ_RAPN01000001.1"/>
</dbReference>